<dbReference type="AlphaFoldDB" id="A0A5N6C4W0"/>
<evidence type="ECO:0000256" key="1">
    <source>
        <dbReference type="ARBA" id="ARBA00022679"/>
    </source>
</evidence>
<evidence type="ECO:0000259" key="6">
    <source>
        <dbReference type="PROSITE" id="PS50011"/>
    </source>
</evidence>
<comment type="caution">
    <text evidence="7">The sequence shown here is derived from an EMBL/GenBank/DDBJ whole genome shotgun (WGS) entry which is preliminary data.</text>
</comment>
<feature type="region of interest" description="Disordered" evidence="5">
    <location>
        <begin position="339"/>
        <end position="372"/>
    </location>
</feature>
<keyword evidence="2" id="KW-0547">Nucleotide-binding</keyword>
<feature type="compositionally biased region" description="Low complexity" evidence="5">
    <location>
        <begin position="340"/>
        <end position="360"/>
    </location>
</feature>
<dbReference type="EMBL" id="VDMA02000001">
    <property type="protein sequence ID" value="KAB8187844.1"/>
    <property type="molecule type" value="Genomic_DNA"/>
</dbReference>
<dbReference type="CDD" id="cd14014">
    <property type="entry name" value="STKc_PknB_like"/>
    <property type="match status" value="1"/>
</dbReference>
<evidence type="ECO:0000256" key="5">
    <source>
        <dbReference type="SAM" id="MobiDB-lite"/>
    </source>
</evidence>
<feature type="domain" description="Protein kinase" evidence="6">
    <location>
        <begin position="18"/>
        <end position="265"/>
    </location>
</feature>
<gene>
    <name evidence="7" type="ORF">FH610_001355</name>
</gene>
<organism evidence="7 8">
    <name type="scientific">Microbispora catharanthi</name>
    <dbReference type="NCBI Taxonomy" id="1712871"/>
    <lineage>
        <taxon>Bacteria</taxon>
        <taxon>Bacillati</taxon>
        <taxon>Actinomycetota</taxon>
        <taxon>Actinomycetes</taxon>
        <taxon>Streptosporangiales</taxon>
        <taxon>Streptosporangiaceae</taxon>
        <taxon>Microbispora</taxon>
    </lineage>
</organism>
<dbReference type="PANTHER" id="PTHR43289">
    <property type="entry name" value="MITOGEN-ACTIVATED PROTEIN KINASE KINASE KINASE 20-RELATED"/>
    <property type="match status" value="1"/>
</dbReference>
<dbReference type="PANTHER" id="PTHR43289:SF34">
    <property type="entry name" value="SERINE_THREONINE-PROTEIN KINASE YBDM-RELATED"/>
    <property type="match status" value="1"/>
</dbReference>
<sequence length="488" mass="51336">MPAVGPLLTGDPAEIGGYRLEGRLGAGGQGVVYLGRTAEGAPVAVKLLHEPAYGGRPGDEDARRRFAREIAAARRVAPFCVARVLDFDLDGPRPYVVSEYVEGPTLQHAGRRSGPALHRLAVATATALAAVHQAGIVHRDFKPANVLLGPDGPRVVDFGVARRLGATTATGGTVGTPAYMAPEQVAGEPPAPAWDVFAWGGVMVFAATGRPPFGDDALPAVLNRVLTKEPDLGDLEEPLRSIVALALRKNPAERPGILDITMRLLAAVPEGTAGDIPGVLITARHPVHPEQDTLPSRRGSGRRRGLLAGAAVTLAAATTGAVLLSVLPSEGVAGGDTRHTAAAVTPAPSPTTTLEGTPTRTPAPTPTPTPAARVPLRFTARFSGVWRGRVDYEPGAYDTLVLTVPKGGDTVTEQFVDYRCVGRSKLQVVSGTTVRLKRVSMRGNCVRNGTIYLTVHDNGTMTFDYNGHGENTVTKNEPFYMIATLKRT</sequence>
<dbReference type="GO" id="GO:0004674">
    <property type="term" value="F:protein serine/threonine kinase activity"/>
    <property type="evidence" value="ECO:0007669"/>
    <property type="project" value="TreeGrafter"/>
</dbReference>
<keyword evidence="3 7" id="KW-0418">Kinase</keyword>
<keyword evidence="8" id="KW-1185">Reference proteome</keyword>
<dbReference type="InterPro" id="IPR011009">
    <property type="entry name" value="Kinase-like_dom_sf"/>
</dbReference>
<evidence type="ECO:0000313" key="7">
    <source>
        <dbReference type="EMBL" id="KAB8187844.1"/>
    </source>
</evidence>
<dbReference type="Proteomes" id="UP000313066">
    <property type="component" value="Unassembled WGS sequence"/>
</dbReference>
<dbReference type="Pfam" id="PF00069">
    <property type="entry name" value="Pkinase"/>
    <property type="match status" value="1"/>
</dbReference>
<evidence type="ECO:0000256" key="2">
    <source>
        <dbReference type="ARBA" id="ARBA00022741"/>
    </source>
</evidence>
<keyword evidence="1" id="KW-0808">Transferase</keyword>
<keyword evidence="4" id="KW-0067">ATP-binding</keyword>
<accession>A0A5N6C4W0</accession>
<dbReference type="PROSITE" id="PS00108">
    <property type="entry name" value="PROTEIN_KINASE_ST"/>
    <property type="match status" value="1"/>
</dbReference>
<dbReference type="PROSITE" id="PS50011">
    <property type="entry name" value="PROTEIN_KINASE_DOM"/>
    <property type="match status" value="1"/>
</dbReference>
<dbReference type="GO" id="GO:0005524">
    <property type="term" value="F:ATP binding"/>
    <property type="evidence" value="ECO:0007669"/>
    <property type="project" value="UniProtKB-KW"/>
</dbReference>
<evidence type="ECO:0000256" key="3">
    <source>
        <dbReference type="ARBA" id="ARBA00022777"/>
    </source>
</evidence>
<evidence type="ECO:0000256" key="4">
    <source>
        <dbReference type="ARBA" id="ARBA00022840"/>
    </source>
</evidence>
<dbReference type="SUPFAM" id="SSF56112">
    <property type="entry name" value="Protein kinase-like (PK-like)"/>
    <property type="match status" value="1"/>
</dbReference>
<protein>
    <submittedName>
        <fullName evidence="7">Protein kinase</fullName>
    </submittedName>
</protein>
<dbReference type="RefSeq" id="WP_139572292.1">
    <property type="nucleotide sequence ID" value="NZ_VDMA02000001.1"/>
</dbReference>
<dbReference type="Gene3D" id="3.30.200.20">
    <property type="entry name" value="Phosphorylase Kinase, domain 1"/>
    <property type="match status" value="1"/>
</dbReference>
<reference evidence="7 8" key="1">
    <citation type="submission" date="2019-10" db="EMBL/GenBank/DDBJ databases">
        <title>Nonomuraea sp. nov., isolated from Phyllanthus amarus.</title>
        <authorList>
            <person name="Klykleung N."/>
            <person name="Tanasupawat S."/>
        </authorList>
    </citation>
    <scope>NUCLEOTIDE SEQUENCE [LARGE SCALE GENOMIC DNA]</scope>
    <source>
        <strain evidence="7 8">CR1-09</strain>
    </source>
</reference>
<proteinExistence type="predicted"/>
<evidence type="ECO:0000313" key="8">
    <source>
        <dbReference type="Proteomes" id="UP000313066"/>
    </source>
</evidence>
<dbReference type="InterPro" id="IPR000719">
    <property type="entry name" value="Prot_kinase_dom"/>
</dbReference>
<name>A0A5N6C4W0_9ACTN</name>
<dbReference type="InterPro" id="IPR008271">
    <property type="entry name" value="Ser/Thr_kinase_AS"/>
</dbReference>
<dbReference type="Gene3D" id="1.10.510.10">
    <property type="entry name" value="Transferase(Phosphotransferase) domain 1"/>
    <property type="match status" value="1"/>
</dbReference>